<dbReference type="EMBL" id="VICG01000009">
    <property type="protein sequence ID" value="KAA8568297.1"/>
    <property type="molecule type" value="Genomic_DNA"/>
</dbReference>
<evidence type="ECO:0000313" key="3">
    <source>
        <dbReference type="Proteomes" id="UP000322873"/>
    </source>
</evidence>
<gene>
    <name evidence="2" type="ORF">EYC84_007333</name>
</gene>
<dbReference type="SUPFAM" id="SSF53335">
    <property type="entry name" value="S-adenosyl-L-methionine-dependent methyltransferases"/>
    <property type="match status" value="1"/>
</dbReference>
<keyword evidence="3" id="KW-1185">Reference proteome</keyword>
<dbReference type="InterPro" id="IPR029063">
    <property type="entry name" value="SAM-dependent_MTases_sf"/>
</dbReference>
<dbReference type="Proteomes" id="UP000322873">
    <property type="component" value="Unassembled WGS sequence"/>
</dbReference>
<name>A0A5M9JHT2_MONFR</name>
<sequence>MSVALSNTPEMQLSLSTTVDAPTSVISAHYNRRRAQTYDNATTFHKSLAEAYVKYVKPMLGESVLDLACGTGMVGLALDSENSLSCLHGIDISPGMLEIARLKSSDAMNLKSRNMTPGLPSEHPRFPIIRFDNHDITSLSTLSSLSDSKGKFDIITICSAFILLPSPLENLKSWVPYLKDSSSSPSPIAIELSRGAPHQTRLRKNFGGD</sequence>
<accession>A0A5M9JHT2</accession>
<dbReference type="Pfam" id="PF13649">
    <property type="entry name" value="Methyltransf_25"/>
    <property type="match status" value="1"/>
</dbReference>
<dbReference type="InterPro" id="IPR041698">
    <property type="entry name" value="Methyltransf_25"/>
</dbReference>
<organism evidence="2 3">
    <name type="scientific">Monilinia fructicola</name>
    <name type="common">Brown rot fungus</name>
    <name type="synonym">Ciboria fructicola</name>
    <dbReference type="NCBI Taxonomy" id="38448"/>
    <lineage>
        <taxon>Eukaryota</taxon>
        <taxon>Fungi</taxon>
        <taxon>Dikarya</taxon>
        <taxon>Ascomycota</taxon>
        <taxon>Pezizomycotina</taxon>
        <taxon>Leotiomycetes</taxon>
        <taxon>Helotiales</taxon>
        <taxon>Sclerotiniaceae</taxon>
        <taxon>Monilinia</taxon>
    </lineage>
</organism>
<proteinExistence type="predicted"/>
<evidence type="ECO:0000313" key="2">
    <source>
        <dbReference type="EMBL" id="KAA8568297.1"/>
    </source>
</evidence>
<feature type="domain" description="Methyltransferase" evidence="1">
    <location>
        <begin position="64"/>
        <end position="107"/>
    </location>
</feature>
<reference evidence="2 3" key="1">
    <citation type="submission" date="2019-06" db="EMBL/GenBank/DDBJ databases">
        <title>Genome Sequence of the Brown Rot Fungal Pathogen Monilinia fructicola.</title>
        <authorList>
            <person name="De Miccolis Angelini R.M."/>
            <person name="Landi L."/>
            <person name="Abate D."/>
            <person name="Pollastro S."/>
            <person name="Romanazzi G."/>
            <person name="Faretra F."/>
        </authorList>
    </citation>
    <scope>NUCLEOTIDE SEQUENCE [LARGE SCALE GENOMIC DNA]</scope>
    <source>
        <strain evidence="2 3">Mfrc123</strain>
    </source>
</reference>
<dbReference type="CDD" id="cd02440">
    <property type="entry name" value="AdoMet_MTases"/>
    <property type="match status" value="1"/>
</dbReference>
<dbReference type="VEuPathDB" id="FungiDB:MFRU_029g00210"/>
<dbReference type="Gene3D" id="3.40.50.150">
    <property type="entry name" value="Vaccinia Virus protein VP39"/>
    <property type="match status" value="1"/>
</dbReference>
<protein>
    <recommendedName>
        <fullName evidence="1">Methyltransferase domain-containing protein</fullName>
    </recommendedName>
</protein>
<comment type="caution">
    <text evidence="2">The sequence shown here is derived from an EMBL/GenBank/DDBJ whole genome shotgun (WGS) entry which is preliminary data.</text>
</comment>
<dbReference type="AlphaFoldDB" id="A0A5M9JHT2"/>
<evidence type="ECO:0000259" key="1">
    <source>
        <dbReference type="Pfam" id="PF13649"/>
    </source>
</evidence>